<name>A0A840X5C9_9RHOB</name>
<keyword evidence="4" id="KW-1185">Reference proteome</keyword>
<dbReference type="Proteomes" id="UP000553766">
    <property type="component" value="Unassembled WGS sequence"/>
</dbReference>
<dbReference type="PANTHER" id="PTHR30388">
    <property type="entry name" value="ALDEHYDE OXIDOREDUCTASE MOLYBDENUM COFACTOR ASSEMBLY PROTEIN"/>
    <property type="match status" value="1"/>
</dbReference>
<dbReference type="RefSeq" id="WP_184011014.1">
    <property type="nucleotide sequence ID" value="NZ_JACIJS010000005.1"/>
</dbReference>
<comment type="caution">
    <text evidence="3">The sequence shown here is derived from an EMBL/GenBank/DDBJ whole genome shotgun (WGS) entry which is preliminary data.</text>
</comment>
<reference evidence="3 4" key="1">
    <citation type="submission" date="2020-08" db="EMBL/GenBank/DDBJ databases">
        <title>Genomic Encyclopedia of Type Strains, Phase IV (KMG-IV): sequencing the most valuable type-strain genomes for metagenomic binning, comparative biology and taxonomic classification.</title>
        <authorList>
            <person name="Goeker M."/>
        </authorList>
    </citation>
    <scope>NUCLEOTIDE SEQUENCE [LARGE SCALE GENOMIC DNA]</scope>
    <source>
        <strain evidence="3 4">DSM 103377</strain>
    </source>
</reference>
<accession>A0A840X5C9</accession>
<dbReference type="AlphaFoldDB" id="A0A840X5C9"/>
<evidence type="ECO:0000313" key="4">
    <source>
        <dbReference type="Proteomes" id="UP000553766"/>
    </source>
</evidence>
<evidence type="ECO:0000259" key="1">
    <source>
        <dbReference type="Pfam" id="PF02625"/>
    </source>
</evidence>
<feature type="domain" description="XdhC- CoxI" evidence="1">
    <location>
        <begin position="16"/>
        <end position="83"/>
    </location>
</feature>
<dbReference type="Pfam" id="PF02625">
    <property type="entry name" value="XdhC_CoxI"/>
    <property type="match status" value="1"/>
</dbReference>
<gene>
    <name evidence="3" type="ORF">FHS89_001927</name>
</gene>
<dbReference type="Gene3D" id="3.40.50.720">
    <property type="entry name" value="NAD(P)-binding Rossmann-like Domain"/>
    <property type="match status" value="1"/>
</dbReference>
<sequence>MTNDNINDIPEIALAWAREGRAVALATVVETWGSAPRPVGAQLVISGDAQMMGSVSGGCVEGAVVEEALAALEDGTPRLLTYGVSDDDAFAVGLACGGTIRVLVEPLGGAHGIDLPLLEQLVEARRARRPVAYVVDLADWHRLLMDAAAGTPLGDAVRARMLADKAGVDEVEGEPWFITPHNPPLRMVIVGAVHIAQALAPMAGLAGYDVTVVDPRGAFGSEARFPGQTMLEEWPDAALEAHGLDPRVAVVTLTHDPKLDDPAIMAALRSEVFYLGCLGSKRTHAKRVARLQEAGFSEAEIARIHAPVGADIGAKSPAEIAVSILAQVTERLRRPDSRP</sequence>
<dbReference type="PANTHER" id="PTHR30388:SF4">
    <property type="entry name" value="MOLYBDENUM COFACTOR INSERTION CHAPERONE PAOD"/>
    <property type="match status" value="1"/>
</dbReference>
<dbReference type="InterPro" id="IPR052698">
    <property type="entry name" value="MoCofactor_Util/Proc"/>
</dbReference>
<dbReference type="InterPro" id="IPR003777">
    <property type="entry name" value="XdhC_CoxI"/>
</dbReference>
<protein>
    <submittedName>
        <fullName evidence="3">Xanthine dehydrogenase accessory factor</fullName>
    </submittedName>
</protein>
<evidence type="ECO:0000259" key="2">
    <source>
        <dbReference type="Pfam" id="PF13478"/>
    </source>
</evidence>
<evidence type="ECO:0000313" key="3">
    <source>
        <dbReference type="EMBL" id="MBB5515907.1"/>
    </source>
</evidence>
<dbReference type="InterPro" id="IPR027051">
    <property type="entry name" value="XdhC_Rossmann_dom"/>
</dbReference>
<dbReference type="EMBL" id="JACIJS010000005">
    <property type="protein sequence ID" value="MBB5515907.1"/>
    <property type="molecule type" value="Genomic_DNA"/>
</dbReference>
<feature type="domain" description="XdhC Rossmann" evidence="2">
    <location>
        <begin position="187"/>
        <end position="328"/>
    </location>
</feature>
<proteinExistence type="predicted"/>
<organism evidence="3 4">
    <name type="scientific">Rubricella aquisinus</name>
    <dbReference type="NCBI Taxonomy" id="2028108"/>
    <lineage>
        <taxon>Bacteria</taxon>
        <taxon>Pseudomonadati</taxon>
        <taxon>Pseudomonadota</taxon>
        <taxon>Alphaproteobacteria</taxon>
        <taxon>Rhodobacterales</taxon>
        <taxon>Paracoccaceae</taxon>
        <taxon>Rubricella</taxon>
    </lineage>
</organism>
<dbReference type="Pfam" id="PF13478">
    <property type="entry name" value="XdhC_C"/>
    <property type="match status" value="1"/>
</dbReference>